<keyword evidence="3" id="KW-1185">Reference proteome</keyword>
<dbReference type="GO" id="GO:0000166">
    <property type="term" value="F:nucleotide binding"/>
    <property type="evidence" value="ECO:0007669"/>
    <property type="project" value="InterPro"/>
</dbReference>
<protein>
    <submittedName>
        <fullName evidence="2">Helix-hairpin-helix domain-containing protein</fullName>
    </submittedName>
</protein>
<gene>
    <name evidence="2" type="ORF">SAMN04487947_3458</name>
</gene>
<feature type="region of interest" description="Disordered" evidence="1">
    <location>
        <begin position="129"/>
        <end position="188"/>
    </location>
</feature>
<evidence type="ECO:0000256" key="1">
    <source>
        <dbReference type="SAM" id="MobiDB-lite"/>
    </source>
</evidence>
<sequence>MSDDDSESRLTVVCRDGTTIGCTNFKAIESGVLLTEDLKKNRVFGFVSADEVRFVLPTERARDLTEGGQTADDDGFDDPLMQLPGLGSTYAKRLRSAGYASVEDLAGADPETLVEETGANDEQAAEWVEQARLKSDDTASEEADEDVDEEVETVEDDEGETDEEADEGETDEEADEGETDEEADEGET</sequence>
<dbReference type="OrthoDB" id="202878at2157"/>
<dbReference type="RefSeq" id="WP_177232679.1">
    <property type="nucleotide sequence ID" value="NZ_FOYT01000004.1"/>
</dbReference>
<accession>A0A1I6IP57</accession>
<organism evidence="2 3">
    <name type="scientific">Halogeometricum rufum</name>
    <dbReference type="NCBI Taxonomy" id="553469"/>
    <lineage>
        <taxon>Archaea</taxon>
        <taxon>Methanobacteriati</taxon>
        <taxon>Methanobacteriota</taxon>
        <taxon>Stenosarchaea group</taxon>
        <taxon>Halobacteria</taxon>
        <taxon>Halobacteriales</taxon>
        <taxon>Haloferacaceae</taxon>
        <taxon>Halogeometricum</taxon>
    </lineage>
</organism>
<dbReference type="AlphaFoldDB" id="A0A1I6IP57"/>
<reference evidence="3" key="1">
    <citation type="submission" date="2016-10" db="EMBL/GenBank/DDBJ databases">
        <authorList>
            <person name="Varghese N."/>
            <person name="Submissions S."/>
        </authorList>
    </citation>
    <scope>NUCLEOTIDE SEQUENCE [LARGE SCALE GENOMIC DNA]</scope>
    <source>
        <strain evidence="3">CGMCC 1.7736</strain>
    </source>
</reference>
<name>A0A1I6IP57_9EURY</name>
<dbReference type="InterPro" id="IPR010995">
    <property type="entry name" value="DNA_repair_Rad51/TF_NusA_a-hlx"/>
</dbReference>
<feature type="non-terminal residue" evidence="2">
    <location>
        <position position="188"/>
    </location>
</feature>
<dbReference type="Proteomes" id="UP000198531">
    <property type="component" value="Unassembled WGS sequence"/>
</dbReference>
<dbReference type="Gene3D" id="1.10.150.20">
    <property type="entry name" value="5' to 3' exonuclease, C-terminal subdomain"/>
    <property type="match status" value="1"/>
</dbReference>
<dbReference type="STRING" id="553469.SAMN04487947_3458"/>
<dbReference type="Pfam" id="PF14520">
    <property type="entry name" value="HHH_5"/>
    <property type="match status" value="1"/>
</dbReference>
<dbReference type="EMBL" id="FOYT01000004">
    <property type="protein sequence ID" value="SFR68522.1"/>
    <property type="molecule type" value="Genomic_DNA"/>
</dbReference>
<evidence type="ECO:0000313" key="2">
    <source>
        <dbReference type="EMBL" id="SFR68522.1"/>
    </source>
</evidence>
<feature type="compositionally biased region" description="Acidic residues" evidence="1">
    <location>
        <begin position="138"/>
        <end position="188"/>
    </location>
</feature>
<dbReference type="SUPFAM" id="SSF47794">
    <property type="entry name" value="Rad51 N-terminal domain-like"/>
    <property type="match status" value="1"/>
</dbReference>
<proteinExistence type="predicted"/>
<evidence type="ECO:0000313" key="3">
    <source>
        <dbReference type="Proteomes" id="UP000198531"/>
    </source>
</evidence>